<comment type="caution">
    <text evidence="1">The sequence shown here is derived from an EMBL/GenBank/DDBJ whole genome shotgun (WGS) entry which is preliminary data.</text>
</comment>
<keyword evidence="2" id="KW-1185">Reference proteome</keyword>
<dbReference type="EMBL" id="JADHEC010000006">
    <property type="protein sequence ID" value="MBF2707806.1"/>
    <property type="molecule type" value="Genomic_DNA"/>
</dbReference>
<accession>A0A930XV10</accession>
<dbReference type="Proteomes" id="UP000646211">
    <property type="component" value="Unassembled WGS sequence"/>
</dbReference>
<evidence type="ECO:0000313" key="2">
    <source>
        <dbReference type="Proteomes" id="UP000646211"/>
    </source>
</evidence>
<gene>
    <name evidence="1" type="ORF">IR213_04260</name>
</gene>
<sequence length="112" mass="12980">MILLPSFGNMVVYVTFKINQDEISKTICVQRKVANNTCNGRCELRKSLKKFGDNERKMDNNLKEKSEFVYIQNSVETNIYTPKNIESRTILFSHFTKKPISVSNTTFRPPLV</sequence>
<proteinExistence type="predicted"/>
<name>A0A930XV10_9FLAO</name>
<evidence type="ECO:0000313" key="1">
    <source>
        <dbReference type="EMBL" id="MBF2707806.1"/>
    </source>
</evidence>
<protein>
    <submittedName>
        <fullName evidence="1">Uncharacterized protein</fullName>
    </submittedName>
</protein>
<reference evidence="1" key="1">
    <citation type="submission" date="2020-11" db="EMBL/GenBank/DDBJ databases">
        <title>Genome of Flavobacterium soyangense.</title>
        <authorList>
            <person name="Liu Q."/>
            <person name="Xin Y.-H."/>
        </authorList>
    </citation>
    <scope>NUCLEOTIDE SEQUENCE</scope>
    <source>
        <strain evidence="1">CGMCC 1.13493</strain>
    </source>
</reference>
<dbReference type="AlphaFoldDB" id="A0A930XV10"/>
<organism evidence="1 2">
    <name type="scientific">Flavobacterium soyangense</name>
    <dbReference type="NCBI Taxonomy" id="2023265"/>
    <lineage>
        <taxon>Bacteria</taxon>
        <taxon>Pseudomonadati</taxon>
        <taxon>Bacteroidota</taxon>
        <taxon>Flavobacteriia</taxon>
        <taxon>Flavobacteriales</taxon>
        <taxon>Flavobacteriaceae</taxon>
        <taxon>Flavobacterium</taxon>
    </lineage>
</organism>